<dbReference type="InterPro" id="IPR037026">
    <property type="entry name" value="Vgr_OB-fold_dom_sf"/>
</dbReference>
<dbReference type="Gene3D" id="2.40.50.230">
    <property type="entry name" value="Gp5 N-terminal domain"/>
    <property type="match status" value="1"/>
</dbReference>
<dbReference type="GeneID" id="93262338"/>
<dbReference type="Pfam" id="PF18946">
    <property type="entry name" value="Apex"/>
    <property type="match status" value="1"/>
</dbReference>
<dbReference type="EMBL" id="LS483426">
    <property type="protein sequence ID" value="SQH24840.1"/>
    <property type="molecule type" value="Genomic_DNA"/>
</dbReference>
<dbReference type="Proteomes" id="UP000248598">
    <property type="component" value="Chromosome 1"/>
</dbReference>
<feature type="domain" description="Gp5/Type VI secretion system Vgr protein OB-fold" evidence="1">
    <location>
        <begin position="16"/>
        <end position="80"/>
    </location>
</feature>
<gene>
    <name evidence="3" type="ORF">NCTC10529_01035</name>
</gene>
<name>A0AAX2J302_KINKI</name>
<dbReference type="Gene3D" id="6.20.150.10">
    <property type="match status" value="1"/>
</dbReference>
<dbReference type="InterPro" id="IPR040629">
    <property type="entry name" value="Phage_spike"/>
</dbReference>
<dbReference type="RefSeq" id="WP_003785640.1">
    <property type="nucleotide sequence ID" value="NZ_CP091518.1"/>
</dbReference>
<feature type="domain" description="Phage spike trimer" evidence="2">
    <location>
        <begin position="118"/>
        <end position="181"/>
    </location>
</feature>
<evidence type="ECO:0000259" key="2">
    <source>
        <dbReference type="Pfam" id="PF18715"/>
    </source>
</evidence>
<dbReference type="Pfam" id="PF04717">
    <property type="entry name" value="Phage_base_V"/>
    <property type="match status" value="1"/>
</dbReference>
<organism evidence="3 4">
    <name type="scientific">Kingella kingae</name>
    <dbReference type="NCBI Taxonomy" id="504"/>
    <lineage>
        <taxon>Bacteria</taxon>
        <taxon>Pseudomonadati</taxon>
        <taxon>Pseudomonadota</taxon>
        <taxon>Betaproteobacteria</taxon>
        <taxon>Neisseriales</taxon>
        <taxon>Neisseriaceae</taxon>
        <taxon>Kingella</taxon>
    </lineage>
</organism>
<proteinExistence type="predicted"/>
<protein>
    <submittedName>
        <fullName evidence="3">Phage P2 baseplate assembly protein gpV</fullName>
    </submittedName>
</protein>
<dbReference type="Pfam" id="PF18715">
    <property type="entry name" value="Phage_spike"/>
    <property type="match status" value="1"/>
</dbReference>
<dbReference type="InterPro" id="IPR044033">
    <property type="entry name" value="GpV-like_apex"/>
</dbReference>
<sequence length="202" mass="20760">MQAEHNRQIANLIKQGNIAQVNPSECRVRVALGELTSDWLPYFVPCAGGVSVHRPPSVGENCIVISPSGETANGLVLCGLMSTAFPSPAQSADETVITFPDGARFEYNHAASSLHISGIQTATVQASQAITFDTPQATFTGKLTVENLLTYLSGMAGSNGTGGSTTISGDLQHIGGALSSNGVVLHSHTHTGDSGGTTGAPQ</sequence>
<dbReference type="NCBIfam" id="TIGR01644">
    <property type="entry name" value="phage_P2_V"/>
    <property type="match status" value="1"/>
</dbReference>
<dbReference type="InterPro" id="IPR013046">
    <property type="entry name" value="GpV/Gp45"/>
</dbReference>
<evidence type="ECO:0000313" key="4">
    <source>
        <dbReference type="Proteomes" id="UP000248598"/>
    </source>
</evidence>
<dbReference type="AlphaFoldDB" id="A0AAX2J302"/>
<evidence type="ECO:0000313" key="3">
    <source>
        <dbReference type="EMBL" id="SQH24840.1"/>
    </source>
</evidence>
<accession>A0AAX2J302</accession>
<dbReference type="InterPro" id="IPR006531">
    <property type="entry name" value="Gp5/Vgr_OB"/>
</dbReference>
<reference evidence="3 4" key="1">
    <citation type="submission" date="2018-06" db="EMBL/GenBank/DDBJ databases">
        <authorList>
            <consortium name="Pathogen Informatics"/>
            <person name="Doyle S."/>
        </authorList>
    </citation>
    <scope>NUCLEOTIDE SEQUENCE [LARGE SCALE GENOMIC DNA]</scope>
    <source>
        <strain evidence="3 4">NCTC10529</strain>
    </source>
</reference>
<evidence type="ECO:0000259" key="1">
    <source>
        <dbReference type="Pfam" id="PF04717"/>
    </source>
</evidence>